<dbReference type="AlphaFoldDB" id="A0A646KWA9"/>
<comment type="caution">
    <text evidence="6">The sequence shown here is derived from an EMBL/GenBank/DDBJ whole genome shotgun (WGS) entry which is preliminary data.</text>
</comment>
<evidence type="ECO:0000313" key="6">
    <source>
        <dbReference type="EMBL" id="MQT05296.1"/>
    </source>
</evidence>
<dbReference type="GO" id="GO:0003700">
    <property type="term" value="F:DNA-binding transcription factor activity"/>
    <property type="evidence" value="ECO:0007669"/>
    <property type="project" value="InterPro"/>
</dbReference>
<dbReference type="PANTHER" id="PTHR46796:SF6">
    <property type="entry name" value="ARAC SUBFAMILY"/>
    <property type="match status" value="1"/>
</dbReference>
<protein>
    <submittedName>
        <fullName evidence="6">Helix-turn-helix domain-containing protein</fullName>
    </submittedName>
</protein>
<evidence type="ECO:0000259" key="5">
    <source>
        <dbReference type="PROSITE" id="PS01124"/>
    </source>
</evidence>
<feature type="domain" description="HTH araC/xylS-type" evidence="5">
    <location>
        <begin position="238"/>
        <end position="339"/>
    </location>
</feature>
<organism evidence="6 7">
    <name type="scientific">Streptomyces jumonjinensis</name>
    <dbReference type="NCBI Taxonomy" id="1945"/>
    <lineage>
        <taxon>Bacteria</taxon>
        <taxon>Bacillati</taxon>
        <taxon>Actinomycetota</taxon>
        <taxon>Actinomycetes</taxon>
        <taxon>Kitasatosporales</taxon>
        <taxon>Streptomycetaceae</taxon>
        <taxon>Streptomyces</taxon>
    </lineage>
</organism>
<dbReference type="InterPro" id="IPR009057">
    <property type="entry name" value="Homeodomain-like_sf"/>
</dbReference>
<dbReference type="Gene3D" id="1.10.10.60">
    <property type="entry name" value="Homeodomain-like"/>
    <property type="match status" value="1"/>
</dbReference>
<dbReference type="InterPro" id="IPR020449">
    <property type="entry name" value="Tscrpt_reg_AraC-type_HTH"/>
</dbReference>
<evidence type="ECO:0000256" key="2">
    <source>
        <dbReference type="ARBA" id="ARBA00023125"/>
    </source>
</evidence>
<feature type="compositionally biased region" description="Basic and acidic residues" evidence="4">
    <location>
        <begin position="33"/>
        <end position="42"/>
    </location>
</feature>
<feature type="region of interest" description="Disordered" evidence="4">
    <location>
        <begin position="1"/>
        <end position="80"/>
    </location>
</feature>
<dbReference type="PANTHER" id="PTHR46796">
    <property type="entry name" value="HTH-TYPE TRANSCRIPTIONAL ACTIVATOR RHAS-RELATED"/>
    <property type="match status" value="1"/>
</dbReference>
<name>A0A646KWA9_STRJU</name>
<evidence type="ECO:0000313" key="7">
    <source>
        <dbReference type="Proteomes" id="UP000419138"/>
    </source>
</evidence>
<reference evidence="6 7" key="1">
    <citation type="submission" date="2019-05" db="EMBL/GenBank/DDBJ databases">
        <title>Comparative genomics and metabolomics analyses of clavulanic acid producing Streptomyces species provides insight into specialized metabolism and evolution of beta-lactam biosynthetic gene clusters.</title>
        <authorList>
            <person name="Moore M.A."/>
            <person name="Cruz-Morales P."/>
            <person name="Barona Gomez F."/>
            <person name="Kapil T."/>
        </authorList>
    </citation>
    <scope>NUCLEOTIDE SEQUENCE [LARGE SCALE GENOMIC DNA]</scope>
    <source>
        <strain evidence="6 7">NRRL 5741</strain>
    </source>
</reference>
<dbReference type="InterPro" id="IPR050204">
    <property type="entry name" value="AraC_XylS_family_regulators"/>
</dbReference>
<dbReference type="PROSITE" id="PS01124">
    <property type="entry name" value="HTH_ARAC_FAMILY_2"/>
    <property type="match status" value="1"/>
</dbReference>
<evidence type="ECO:0000256" key="3">
    <source>
        <dbReference type="ARBA" id="ARBA00023163"/>
    </source>
</evidence>
<gene>
    <name evidence="6" type="ORF">FF041_35895</name>
</gene>
<dbReference type="Pfam" id="PF12833">
    <property type="entry name" value="HTH_18"/>
    <property type="match status" value="1"/>
</dbReference>
<dbReference type="SMART" id="SM00342">
    <property type="entry name" value="HTH_ARAC"/>
    <property type="match status" value="1"/>
</dbReference>
<evidence type="ECO:0000256" key="4">
    <source>
        <dbReference type="SAM" id="MobiDB-lite"/>
    </source>
</evidence>
<dbReference type="GO" id="GO:0043565">
    <property type="term" value="F:sequence-specific DNA binding"/>
    <property type="evidence" value="ECO:0007669"/>
    <property type="project" value="InterPro"/>
</dbReference>
<dbReference type="OrthoDB" id="9799345at2"/>
<dbReference type="EMBL" id="VCLA01000200">
    <property type="protein sequence ID" value="MQT05296.1"/>
    <property type="molecule type" value="Genomic_DNA"/>
</dbReference>
<accession>A0A646KWA9</accession>
<keyword evidence="1" id="KW-0805">Transcription regulation</keyword>
<feature type="compositionally biased region" description="Basic and acidic residues" evidence="4">
    <location>
        <begin position="70"/>
        <end position="80"/>
    </location>
</feature>
<dbReference type="PRINTS" id="PR00032">
    <property type="entry name" value="HTHARAC"/>
</dbReference>
<sequence>MLVTDAGAKTGSGRNRFGRFGAVTELWRSAGRCPDDRERQNDPDDPDEPDHSDRPDGGHGAAAKGSPPESPRRTAPDCPRLEIVRTPRLVGRGDPDVHQILCLLHGGTGSLEQAGRTARLRAGELVVVDGSLPCRGWLQGPPELLRALVVHVPRALLPLPPGAVRELLARPVALDRGLGGALSHWLTDVCARADEFAPADLSALASVTVDLLVPLLGRSHRAGGGPESAEDRRGALRRQIQDHIRRHLADPELSPASVARAHSISLRYLYQLFREQEVTVAGWIRQCRLERCRRDLADPGQSFRTIHAIAARWGFTSGAHFSRAFHTAYGLPPSEYRDLARTGPA</sequence>
<dbReference type="InterPro" id="IPR035418">
    <property type="entry name" value="AraC-bd_2"/>
</dbReference>
<dbReference type="InterPro" id="IPR018060">
    <property type="entry name" value="HTH_AraC"/>
</dbReference>
<proteinExistence type="predicted"/>
<keyword evidence="2" id="KW-0238">DNA-binding</keyword>
<dbReference type="Pfam" id="PF14525">
    <property type="entry name" value="AraC_binding_2"/>
    <property type="match status" value="1"/>
</dbReference>
<evidence type="ECO:0000256" key="1">
    <source>
        <dbReference type="ARBA" id="ARBA00023015"/>
    </source>
</evidence>
<dbReference type="Proteomes" id="UP000419138">
    <property type="component" value="Unassembled WGS sequence"/>
</dbReference>
<keyword evidence="3" id="KW-0804">Transcription</keyword>
<dbReference type="SUPFAM" id="SSF46689">
    <property type="entry name" value="Homeodomain-like"/>
    <property type="match status" value="1"/>
</dbReference>
<keyword evidence="7" id="KW-1185">Reference proteome</keyword>